<dbReference type="EMBL" id="JAHRHJ020000008">
    <property type="protein sequence ID" value="KAH9305002.1"/>
    <property type="molecule type" value="Genomic_DNA"/>
</dbReference>
<dbReference type="SUPFAM" id="SSF55455">
    <property type="entry name" value="SRF-like"/>
    <property type="match status" value="1"/>
</dbReference>
<dbReference type="InterPro" id="IPR002487">
    <property type="entry name" value="TF_Kbox"/>
</dbReference>
<feature type="domain" description="K-box" evidence="7">
    <location>
        <begin position="82"/>
        <end position="183"/>
    </location>
</feature>
<keyword evidence="5" id="KW-0539">Nucleus</keyword>
<evidence type="ECO:0000259" key="6">
    <source>
        <dbReference type="PROSITE" id="PS50066"/>
    </source>
</evidence>
<dbReference type="PROSITE" id="PS50066">
    <property type="entry name" value="MADS_BOX_2"/>
    <property type="match status" value="1"/>
</dbReference>
<keyword evidence="4" id="KW-0804">Transcription</keyword>
<feature type="non-terminal residue" evidence="8">
    <location>
        <position position="183"/>
    </location>
</feature>
<organism evidence="8 9">
    <name type="scientific">Taxus chinensis</name>
    <name type="common">Chinese yew</name>
    <name type="synonym">Taxus wallichiana var. chinensis</name>
    <dbReference type="NCBI Taxonomy" id="29808"/>
    <lineage>
        <taxon>Eukaryota</taxon>
        <taxon>Viridiplantae</taxon>
        <taxon>Streptophyta</taxon>
        <taxon>Embryophyta</taxon>
        <taxon>Tracheophyta</taxon>
        <taxon>Spermatophyta</taxon>
        <taxon>Pinopsida</taxon>
        <taxon>Pinidae</taxon>
        <taxon>Conifers II</taxon>
        <taxon>Cupressales</taxon>
        <taxon>Taxaceae</taxon>
        <taxon>Taxus</taxon>
    </lineage>
</organism>
<evidence type="ECO:0000256" key="5">
    <source>
        <dbReference type="ARBA" id="ARBA00023242"/>
    </source>
</evidence>
<dbReference type="GO" id="GO:0005634">
    <property type="term" value="C:nucleus"/>
    <property type="evidence" value="ECO:0007669"/>
    <property type="project" value="UniProtKB-SubCell"/>
</dbReference>
<dbReference type="GO" id="GO:0000977">
    <property type="term" value="F:RNA polymerase II transcription regulatory region sequence-specific DNA binding"/>
    <property type="evidence" value="ECO:0007669"/>
    <property type="project" value="InterPro"/>
</dbReference>
<accession>A0AA38CUT9</accession>
<comment type="caution">
    <text evidence="8">The sequence shown here is derived from an EMBL/GenBank/DDBJ whole genome shotgun (WGS) entry which is preliminary data.</text>
</comment>
<dbReference type="Gene3D" id="3.40.1810.10">
    <property type="entry name" value="Transcription factor, MADS-box"/>
    <property type="match status" value="1"/>
</dbReference>
<dbReference type="AlphaFoldDB" id="A0AA38CUT9"/>
<dbReference type="GO" id="GO:0045944">
    <property type="term" value="P:positive regulation of transcription by RNA polymerase II"/>
    <property type="evidence" value="ECO:0007669"/>
    <property type="project" value="InterPro"/>
</dbReference>
<dbReference type="PROSITE" id="PS51297">
    <property type="entry name" value="K_BOX"/>
    <property type="match status" value="1"/>
</dbReference>
<evidence type="ECO:0000259" key="7">
    <source>
        <dbReference type="PROSITE" id="PS51297"/>
    </source>
</evidence>
<dbReference type="Proteomes" id="UP000824469">
    <property type="component" value="Unassembled WGS sequence"/>
</dbReference>
<evidence type="ECO:0000256" key="2">
    <source>
        <dbReference type="ARBA" id="ARBA00023015"/>
    </source>
</evidence>
<dbReference type="Pfam" id="PF00319">
    <property type="entry name" value="SRF-TF"/>
    <property type="match status" value="1"/>
</dbReference>
<proteinExistence type="predicted"/>
<evidence type="ECO:0000256" key="3">
    <source>
        <dbReference type="ARBA" id="ARBA00023125"/>
    </source>
</evidence>
<evidence type="ECO:0000313" key="9">
    <source>
        <dbReference type="Proteomes" id="UP000824469"/>
    </source>
</evidence>
<evidence type="ECO:0000256" key="4">
    <source>
        <dbReference type="ARBA" id="ARBA00023163"/>
    </source>
</evidence>
<reference evidence="8 9" key="1">
    <citation type="journal article" date="2021" name="Nat. Plants">
        <title>The Taxus genome provides insights into paclitaxel biosynthesis.</title>
        <authorList>
            <person name="Xiong X."/>
            <person name="Gou J."/>
            <person name="Liao Q."/>
            <person name="Li Y."/>
            <person name="Zhou Q."/>
            <person name="Bi G."/>
            <person name="Li C."/>
            <person name="Du R."/>
            <person name="Wang X."/>
            <person name="Sun T."/>
            <person name="Guo L."/>
            <person name="Liang H."/>
            <person name="Lu P."/>
            <person name="Wu Y."/>
            <person name="Zhang Z."/>
            <person name="Ro D.K."/>
            <person name="Shang Y."/>
            <person name="Huang S."/>
            <person name="Yan J."/>
        </authorList>
    </citation>
    <scope>NUCLEOTIDE SEQUENCE [LARGE SCALE GENOMIC DNA]</scope>
    <source>
        <strain evidence="8">Ta-2019</strain>
    </source>
</reference>
<protein>
    <submittedName>
        <fullName evidence="8">Uncharacterized protein</fullName>
    </submittedName>
</protein>
<name>A0AA38CUT9_TAXCH</name>
<keyword evidence="3" id="KW-0238">DNA-binding</keyword>
<dbReference type="PRINTS" id="PR00404">
    <property type="entry name" value="MADSDOMAIN"/>
</dbReference>
<dbReference type="GO" id="GO:0003700">
    <property type="term" value="F:DNA-binding transcription factor activity"/>
    <property type="evidence" value="ECO:0007669"/>
    <property type="project" value="InterPro"/>
</dbReference>
<keyword evidence="2" id="KW-0805">Transcription regulation</keyword>
<dbReference type="Pfam" id="PF01486">
    <property type="entry name" value="K-box"/>
    <property type="match status" value="1"/>
</dbReference>
<evidence type="ECO:0000313" key="8">
    <source>
        <dbReference type="EMBL" id="KAH9305002.1"/>
    </source>
</evidence>
<comment type="subcellular location">
    <subcellularLocation>
        <location evidence="1">Nucleus</location>
    </subcellularLocation>
</comment>
<evidence type="ECO:0000256" key="1">
    <source>
        <dbReference type="ARBA" id="ARBA00004123"/>
    </source>
</evidence>
<dbReference type="PROSITE" id="PS00350">
    <property type="entry name" value="MADS_BOX_1"/>
    <property type="match status" value="1"/>
</dbReference>
<dbReference type="SMART" id="SM00432">
    <property type="entry name" value="MADS"/>
    <property type="match status" value="1"/>
</dbReference>
<dbReference type="InterPro" id="IPR033896">
    <property type="entry name" value="MEF2-like_N"/>
</dbReference>
<gene>
    <name evidence="8" type="ORF">KI387_009406</name>
</gene>
<dbReference type="InterPro" id="IPR050142">
    <property type="entry name" value="MADS-box/MEF2_TF"/>
</dbReference>
<dbReference type="CDD" id="cd00265">
    <property type="entry name" value="MADS_MEF2_like"/>
    <property type="match status" value="1"/>
</dbReference>
<keyword evidence="9" id="KW-1185">Reference proteome</keyword>
<dbReference type="InterPro" id="IPR002100">
    <property type="entry name" value="TF_MADSbox"/>
</dbReference>
<feature type="domain" description="MADS-box" evidence="6">
    <location>
        <begin position="1"/>
        <end position="61"/>
    </location>
</feature>
<dbReference type="GO" id="GO:0046983">
    <property type="term" value="F:protein dimerization activity"/>
    <property type="evidence" value="ECO:0007669"/>
    <property type="project" value="InterPro"/>
</dbReference>
<dbReference type="PANTHER" id="PTHR48019">
    <property type="entry name" value="SERUM RESPONSE FACTOR HOMOLOG"/>
    <property type="match status" value="1"/>
</dbReference>
<sequence>MGRGRIEIKVIEDQSNRQVTFCKRRKGLFKKASELSILCDAQVGVMVFSNTGKLFEYSSSSMKEILERYDTVSGVNLWQNQYENMVGHYGKHRMENEKLHGKLRRLQGEDLHLLPPMELDHLQQTLEAAAKKVRDRKVDRLEYQLSQAKKRVLGLEQRWVLLNEGVMENENGSGHLLICEAEE</sequence>
<dbReference type="InterPro" id="IPR036879">
    <property type="entry name" value="TF_MADSbox_sf"/>
</dbReference>